<dbReference type="SMART" id="SM00052">
    <property type="entry name" value="EAL"/>
    <property type="match status" value="1"/>
</dbReference>
<accession>A0A7C8KXZ3</accession>
<dbReference type="Proteomes" id="UP000480246">
    <property type="component" value="Unassembled WGS sequence"/>
</dbReference>
<dbReference type="Gene3D" id="3.30.70.270">
    <property type="match status" value="1"/>
</dbReference>
<evidence type="ECO:0000259" key="3">
    <source>
        <dbReference type="PROSITE" id="PS50883"/>
    </source>
</evidence>
<gene>
    <name evidence="5" type="ORF">F9U64_15105</name>
</gene>
<feature type="domain" description="PAS" evidence="1">
    <location>
        <begin position="138"/>
        <end position="208"/>
    </location>
</feature>
<dbReference type="SUPFAM" id="SSF55073">
    <property type="entry name" value="Nucleotide cyclase"/>
    <property type="match status" value="1"/>
</dbReference>
<dbReference type="Pfam" id="PF13426">
    <property type="entry name" value="PAS_9"/>
    <property type="match status" value="1"/>
</dbReference>
<dbReference type="SMART" id="SM00267">
    <property type="entry name" value="GGDEF"/>
    <property type="match status" value="1"/>
</dbReference>
<dbReference type="InterPro" id="IPR001610">
    <property type="entry name" value="PAC"/>
</dbReference>
<dbReference type="Pfam" id="PF08448">
    <property type="entry name" value="PAS_4"/>
    <property type="match status" value="1"/>
</dbReference>
<dbReference type="Pfam" id="PF00989">
    <property type="entry name" value="PAS"/>
    <property type="match status" value="1"/>
</dbReference>
<feature type="domain" description="PAC" evidence="2">
    <location>
        <begin position="334"/>
        <end position="385"/>
    </location>
</feature>
<dbReference type="InterPro" id="IPR000160">
    <property type="entry name" value="GGDEF_dom"/>
</dbReference>
<dbReference type="FunFam" id="3.20.20.450:FF:000001">
    <property type="entry name" value="Cyclic di-GMP phosphodiesterase yahA"/>
    <property type="match status" value="1"/>
</dbReference>
<dbReference type="PROSITE" id="PS50887">
    <property type="entry name" value="GGDEF"/>
    <property type="match status" value="1"/>
</dbReference>
<feature type="domain" description="GGDEF" evidence="4">
    <location>
        <begin position="417"/>
        <end position="549"/>
    </location>
</feature>
<dbReference type="OrthoDB" id="9759607at2"/>
<dbReference type="SUPFAM" id="SSF141868">
    <property type="entry name" value="EAL domain-like"/>
    <property type="match status" value="1"/>
</dbReference>
<dbReference type="InterPro" id="IPR052155">
    <property type="entry name" value="Biofilm_reg_signaling"/>
</dbReference>
<feature type="domain" description="EAL" evidence="3">
    <location>
        <begin position="558"/>
        <end position="811"/>
    </location>
</feature>
<protein>
    <submittedName>
        <fullName evidence="5">EAL domain-containing protein</fullName>
    </submittedName>
</protein>
<keyword evidence="6" id="KW-1185">Reference proteome</keyword>
<dbReference type="Pfam" id="PF00563">
    <property type="entry name" value="EAL"/>
    <property type="match status" value="1"/>
</dbReference>
<dbReference type="AlphaFoldDB" id="A0A7C8KXZ3"/>
<dbReference type="NCBIfam" id="TIGR00229">
    <property type="entry name" value="sensory_box"/>
    <property type="match status" value="3"/>
</dbReference>
<dbReference type="Gene3D" id="3.20.20.450">
    <property type="entry name" value="EAL domain"/>
    <property type="match status" value="1"/>
</dbReference>
<dbReference type="NCBIfam" id="TIGR00254">
    <property type="entry name" value="GGDEF"/>
    <property type="match status" value="1"/>
</dbReference>
<proteinExistence type="predicted"/>
<dbReference type="Pfam" id="PF00990">
    <property type="entry name" value="GGDEF"/>
    <property type="match status" value="1"/>
</dbReference>
<dbReference type="CDD" id="cd00130">
    <property type="entry name" value="PAS"/>
    <property type="match status" value="2"/>
</dbReference>
<dbReference type="InterPro" id="IPR043128">
    <property type="entry name" value="Rev_trsase/Diguanyl_cyclase"/>
</dbReference>
<comment type="caution">
    <text evidence="5">The sequence shown here is derived from an EMBL/GenBank/DDBJ whole genome shotgun (WGS) entry which is preliminary data.</text>
</comment>
<dbReference type="InterPro" id="IPR001633">
    <property type="entry name" value="EAL_dom"/>
</dbReference>
<dbReference type="CDD" id="cd01948">
    <property type="entry name" value="EAL"/>
    <property type="match status" value="1"/>
</dbReference>
<organism evidence="5 6">
    <name type="scientific">Gracilibacillus oryzae</name>
    <dbReference type="NCBI Taxonomy" id="1672701"/>
    <lineage>
        <taxon>Bacteria</taxon>
        <taxon>Bacillati</taxon>
        <taxon>Bacillota</taxon>
        <taxon>Bacilli</taxon>
        <taxon>Bacillales</taxon>
        <taxon>Bacillaceae</taxon>
        <taxon>Gracilibacillus</taxon>
    </lineage>
</organism>
<dbReference type="InterPro" id="IPR029787">
    <property type="entry name" value="Nucleotide_cyclase"/>
</dbReference>
<evidence type="ECO:0000259" key="1">
    <source>
        <dbReference type="PROSITE" id="PS50112"/>
    </source>
</evidence>
<dbReference type="PROSITE" id="PS50112">
    <property type="entry name" value="PAS"/>
    <property type="match status" value="2"/>
</dbReference>
<reference evidence="5 6" key="1">
    <citation type="submission" date="2019-10" db="EMBL/GenBank/DDBJ databases">
        <title>Gracilibacillus sp. nov. isolated from rice seeds.</title>
        <authorList>
            <person name="He S."/>
        </authorList>
    </citation>
    <scope>NUCLEOTIDE SEQUENCE [LARGE SCALE GENOMIC DNA]</scope>
    <source>
        <strain evidence="5 6">TD8</strain>
    </source>
</reference>
<dbReference type="PROSITE" id="PS50113">
    <property type="entry name" value="PAC"/>
    <property type="match status" value="1"/>
</dbReference>
<dbReference type="EMBL" id="WEID01000076">
    <property type="protein sequence ID" value="KAB8129337.1"/>
    <property type="molecule type" value="Genomic_DNA"/>
</dbReference>
<dbReference type="SUPFAM" id="SSF55785">
    <property type="entry name" value="PYP-like sensor domain (PAS domain)"/>
    <property type="match status" value="3"/>
</dbReference>
<feature type="domain" description="PAS" evidence="1">
    <location>
        <begin position="262"/>
        <end position="332"/>
    </location>
</feature>
<name>A0A7C8KXZ3_9BACI</name>
<dbReference type="InterPro" id="IPR013767">
    <property type="entry name" value="PAS_fold"/>
</dbReference>
<evidence type="ECO:0000259" key="2">
    <source>
        <dbReference type="PROSITE" id="PS50113"/>
    </source>
</evidence>
<evidence type="ECO:0000259" key="4">
    <source>
        <dbReference type="PROSITE" id="PS50887"/>
    </source>
</evidence>
<dbReference type="PROSITE" id="PS50883">
    <property type="entry name" value="EAL"/>
    <property type="match status" value="1"/>
</dbReference>
<dbReference type="InterPro" id="IPR035919">
    <property type="entry name" value="EAL_sf"/>
</dbReference>
<evidence type="ECO:0000313" key="5">
    <source>
        <dbReference type="EMBL" id="KAB8129337.1"/>
    </source>
</evidence>
<dbReference type="InterPro" id="IPR000700">
    <property type="entry name" value="PAS-assoc_C"/>
</dbReference>
<evidence type="ECO:0000313" key="6">
    <source>
        <dbReference type="Proteomes" id="UP000480246"/>
    </source>
</evidence>
<dbReference type="CDD" id="cd01949">
    <property type="entry name" value="GGDEF"/>
    <property type="match status" value="1"/>
</dbReference>
<dbReference type="InterPro" id="IPR013656">
    <property type="entry name" value="PAS_4"/>
</dbReference>
<dbReference type="SMART" id="SM00086">
    <property type="entry name" value="PAC"/>
    <property type="match status" value="3"/>
</dbReference>
<dbReference type="PANTHER" id="PTHR44757">
    <property type="entry name" value="DIGUANYLATE CYCLASE DGCP"/>
    <property type="match status" value="1"/>
</dbReference>
<dbReference type="InterPro" id="IPR035965">
    <property type="entry name" value="PAS-like_dom_sf"/>
</dbReference>
<dbReference type="FunFam" id="3.30.70.270:FF:000001">
    <property type="entry name" value="Diguanylate cyclase domain protein"/>
    <property type="match status" value="1"/>
</dbReference>
<dbReference type="RefSeq" id="WP_153405345.1">
    <property type="nucleotide sequence ID" value="NZ_ML762436.1"/>
</dbReference>
<dbReference type="GO" id="GO:0006355">
    <property type="term" value="P:regulation of DNA-templated transcription"/>
    <property type="evidence" value="ECO:0007669"/>
    <property type="project" value="InterPro"/>
</dbReference>
<dbReference type="SMART" id="SM00091">
    <property type="entry name" value="PAS"/>
    <property type="match status" value="3"/>
</dbReference>
<sequence length="814" mass="94158">MVSTNLSLNFPELIEVFDNIPDPILVTEFQADGFIAIVAANNAAVLHFDYTVDELMSKTLKDVTVQDIWEKMNKIDIQSFLEKKYAKFESVHIKKDGSKIPVSVTLRLLSLKNDRTLIINRFQDISDKKDIQTLLETTDQQLQSLFTYNPDIIFMLDENGVFININPAGEDILKYKTAEILKKSYTDFVHPDDRARTIQEFNDVLNQQTVQTKLKIIDHHDQVLQLDITAVPIIINNKVDGAIGVARDITKEREVKEKLLISEQRYRSVLENNIDAVLSFDLGGRFTYVNEATEKMMGYTEAELKGEPFIEYIVPEEKARTISEYSKVLNGKAVQYETCMFNKQKDRVYLHVTVIPIMVNGNLTGVHCIGKDITELKQYEEKLNYMAYHDYLTKLPNQHYFHTKIKEAINTAIEQRSHFSLFFIDLDRFKALNDALGHDYGNMLLKNVARRLKRYIPENAHIFRYGGDEFIILLEDTTKEKATELVEYLMNQLIKPYDLDEMEIVVTPSIGISMYPRDGKDRKTLIKKADNAMYHVKRTGKSNYQFYSASIHNRIIGNFELESLLRKAMDRNEFSLYYQPQIDTNSNKIYGAEALLRWHSRELGLISPNEFIPVAEETGLIVPIGEWVMKEACRQNKEWHDRHFPKFPVSINLSIRQLYQTDLVERLNKIIQESGLDPKYLELEITESMTMDTETTSLILCQLKKSGVKISMDDFGTGYSSLNNLKKFPIDYLKIDQSFIKDIAVNDDDRDIVATIIMLAHNLKIKTIAEGVETSEHVQFLKSQDCNVLQGYHFSKPLPAKDFEKWLINWNKNN</sequence>
<dbReference type="Gene3D" id="3.30.450.20">
    <property type="entry name" value="PAS domain"/>
    <property type="match status" value="3"/>
</dbReference>
<dbReference type="PANTHER" id="PTHR44757:SF2">
    <property type="entry name" value="BIOFILM ARCHITECTURE MAINTENANCE PROTEIN MBAA"/>
    <property type="match status" value="1"/>
</dbReference>
<dbReference type="InterPro" id="IPR000014">
    <property type="entry name" value="PAS"/>
</dbReference>